<proteinExistence type="predicted"/>
<name>A0ABD1ULP8_9LAMI</name>
<feature type="domain" description="4'-phosphopantetheinyl transferase" evidence="3">
    <location>
        <begin position="118"/>
        <end position="227"/>
    </location>
</feature>
<keyword evidence="2 5" id="KW-0808">Transferase</keyword>
<dbReference type="InterPro" id="IPR037143">
    <property type="entry name" value="4-PPantetheinyl_Trfase_dom_sf"/>
</dbReference>
<dbReference type="Gene3D" id="3.90.470.20">
    <property type="entry name" value="4'-phosphopantetheinyl transferase domain"/>
    <property type="match status" value="2"/>
</dbReference>
<reference evidence="6" key="1">
    <citation type="submission" date="2024-07" db="EMBL/GenBank/DDBJ databases">
        <title>Two chromosome-level genome assemblies of Korean endemic species Abeliophyllum distichum and Forsythia ovata (Oleaceae).</title>
        <authorList>
            <person name="Jang H."/>
        </authorList>
    </citation>
    <scope>NUCLEOTIDE SEQUENCE [LARGE SCALE GENOMIC DNA]</scope>
</reference>
<dbReference type="Proteomes" id="UP001604336">
    <property type="component" value="Unassembled WGS sequence"/>
</dbReference>
<keyword evidence="6" id="KW-1185">Reference proteome</keyword>
<dbReference type="InterPro" id="IPR055066">
    <property type="entry name" value="AASDHPPT_N"/>
</dbReference>
<dbReference type="PANTHER" id="PTHR12215">
    <property type="entry name" value="PHOSPHOPANTETHEINE TRANSFERASE"/>
    <property type="match status" value="1"/>
</dbReference>
<accession>A0ABD1ULP8</accession>
<dbReference type="EC" id="2.7.8.7" evidence="1"/>
<feature type="domain" description="4'-phosphopantetheinyl transferase N-terminal" evidence="4">
    <location>
        <begin position="15"/>
        <end position="114"/>
    </location>
</feature>
<dbReference type="FunFam" id="3.90.470.20:FF:000003">
    <property type="entry name" value="L-aminoadipate-semialdehyde dehydrogenase-phosphopantetheinyl transferase"/>
    <property type="match status" value="1"/>
</dbReference>
<evidence type="ECO:0000313" key="6">
    <source>
        <dbReference type="Proteomes" id="UP001604336"/>
    </source>
</evidence>
<evidence type="ECO:0000256" key="2">
    <source>
        <dbReference type="ARBA" id="ARBA00022679"/>
    </source>
</evidence>
<dbReference type="AlphaFoldDB" id="A0ABD1ULP8"/>
<sequence length="308" mass="35675">MELENGVQRWIVDISKWNPSPHYFSFAMSFLPHHDHSSITRFVKMEDRKRALVSRLLQYALVHQVLGIPFDEIIIRRTPEGKPYLVCDNTKLAFPNFNFNASHQGDYVAIASEPICLVGLDIVSHSLPKNETANEFIQNFSSYFSSSEWYHIMSAGSSDEMLHIFYRYWCLKEAFVKAMGTGIGYKLDDVEFHQTNWNNIFVKVDGKELKDWKFWLLELGRNHSVCIARGHPRTAVTSYRTTLKCIDFDDKEYYNGLHLPNACFTFQTVEDLIAVIYGANEVPFDISTKCNVSEDEGSERARFAQQRR</sequence>
<dbReference type="FunFam" id="3.90.470.20:FF:000013">
    <property type="entry name" value="L-aminoadipate-semialdehyde dehydrogenase-phosphopantetheinyl transferase"/>
    <property type="match status" value="1"/>
</dbReference>
<dbReference type="GO" id="GO:0008897">
    <property type="term" value="F:holo-[acyl-carrier-protein] synthase activity"/>
    <property type="evidence" value="ECO:0007669"/>
    <property type="project" value="UniProtKB-EC"/>
</dbReference>
<evidence type="ECO:0000313" key="5">
    <source>
        <dbReference type="EMBL" id="KAL2525988.1"/>
    </source>
</evidence>
<dbReference type="InterPro" id="IPR008278">
    <property type="entry name" value="4-PPantetheinyl_Trfase_dom"/>
</dbReference>
<dbReference type="InterPro" id="IPR050559">
    <property type="entry name" value="P-Pant_transferase_sf"/>
</dbReference>
<protein>
    <recommendedName>
        <fullName evidence="1">holo-[acyl-carrier-protein] synthase</fullName>
        <ecNumber evidence="1">2.7.8.7</ecNumber>
    </recommendedName>
</protein>
<dbReference type="EMBL" id="JBFOLK010000003">
    <property type="protein sequence ID" value="KAL2525988.1"/>
    <property type="molecule type" value="Genomic_DNA"/>
</dbReference>
<evidence type="ECO:0000256" key="1">
    <source>
        <dbReference type="ARBA" id="ARBA00013172"/>
    </source>
</evidence>
<evidence type="ECO:0000259" key="3">
    <source>
        <dbReference type="Pfam" id="PF01648"/>
    </source>
</evidence>
<evidence type="ECO:0000259" key="4">
    <source>
        <dbReference type="Pfam" id="PF22624"/>
    </source>
</evidence>
<dbReference type="SUPFAM" id="SSF56214">
    <property type="entry name" value="4'-phosphopantetheinyl transferase"/>
    <property type="match status" value="2"/>
</dbReference>
<dbReference type="PANTHER" id="PTHR12215:SF10">
    <property type="entry name" value="L-AMINOADIPATE-SEMIALDEHYDE DEHYDROGENASE-PHOSPHOPANTETHEINYL TRANSFERASE"/>
    <property type="match status" value="1"/>
</dbReference>
<dbReference type="Pfam" id="PF01648">
    <property type="entry name" value="ACPS"/>
    <property type="match status" value="1"/>
</dbReference>
<gene>
    <name evidence="5" type="ORF">Adt_11042</name>
</gene>
<organism evidence="5 6">
    <name type="scientific">Abeliophyllum distichum</name>
    <dbReference type="NCBI Taxonomy" id="126358"/>
    <lineage>
        <taxon>Eukaryota</taxon>
        <taxon>Viridiplantae</taxon>
        <taxon>Streptophyta</taxon>
        <taxon>Embryophyta</taxon>
        <taxon>Tracheophyta</taxon>
        <taxon>Spermatophyta</taxon>
        <taxon>Magnoliopsida</taxon>
        <taxon>eudicotyledons</taxon>
        <taxon>Gunneridae</taxon>
        <taxon>Pentapetalae</taxon>
        <taxon>asterids</taxon>
        <taxon>lamiids</taxon>
        <taxon>Lamiales</taxon>
        <taxon>Oleaceae</taxon>
        <taxon>Forsythieae</taxon>
        <taxon>Abeliophyllum</taxon>
    </lineage>
</organism>
<comment type="caution">
    <text evidence="5">The sequence shown here is derived from an EMBL/GenBank/DDBJ whole genome shotgun (WGS) entry which is preliminary data.</text>
</comment>
<dbReference type="Pfam" id="PF22624">
    <property type="entry name" value="AASDHPPT_N"/>
    <property type="match status" value="1"/>
</dbReference>